<dbReference type="PROSITE" id="PS00136">
    <property type="entry name" value="SUBTILASE_ASP"/>
    <property type="match status" value="1"/>
</dbReference>
<dbReference type="Pfam" id="PF00082">
    <property type="entry name" value="Peptidase_S8"/>
    <property type="match status" value="2"/>
</dbReference>
<keyword evidence="4 6" id="KW-0720">Serine protease</keyword>
<dbReference type="PANTHER" id="PTHR43806">
    <property type="entry name" value="PEPTIDASE S8"/>
    <property type="match status" value="1"/>
</dbReference>
<dbReference type="AlphaFoldDB" id="A0A6B8RFF0"/>
<evidence type="ECO:0000259" key="9">
    <source>
        <dbReference type="Pfam" id="PF04151"/>
    </source>
</evidence>
<dbReference type="KEGG" id="ppsc:EHS13_03840"/>
<feature type="domain" description="Peptidase S8/S53" evidence="8">
    <location>
        <begin position="197"/>
        <end position="423"/>
    </location>
</feature>
<feature type="active site" description="Charge relay system" evidence="5 6">
    <location>
        <position position="263"/>
    </location>
</feature>
<evidence type="ECO:0000313" key="11">
    <source>
        <dbReference type="EMBL" id="QGQ94096.1"/>
    </source>
</evidence>
<dbReference type="SUPFAM" id="SSF89260">
    <property type="entry name" value="Collagen-binding domain"/>
    <property type="match status" value="1"/>
</dbReference>
<keyword evidence="2 6" id="KW-0645">Protease</keyword>
<dbReference type="EMBL" id="CP034235">
    <property type="protein sequence ID" value="QGQ94096.1"/>
    <property type="molecule type" value="Genomic_DNA"/>
</dbReference>
<dbReference type="PROSITE" id="PS00137">
    <property type="entry name" value="SUBTILASE_HIS"/>
    <property type="match status" value="1"/>
</dbReference>
<sequence length="1075" mass="115754">MRKELSKKSLMIVAAMSLLIGTTGTTFAQDTTVKPRKSEWTAATAPKDNVIQITPKSSNKDSVVAKVAPSAGNSTFTDGRVIVKYKKGFSSTSTPIFDPSTLEKSIKVPSINALIVNLPKSTNVEQLLTQLNSDPNVQYAEPDHMLEKASSTPDDTYFANQWALLNTGQDPAGQNEPGLPGIDIKATEAWTITKGSSDLIVAVIDTGIAIDNPDLTNNIWTNKKDYPNNNIDDDHNGYIDDINGWNFIGNNPQLYNPVDGDFHGTIVAGIIAASMNNGIGIAGIAPNVKIMPLKFLGPDYGLESDLIQAIEYAERNGAKIANISAEMFDQSQSLKDVIDASTMLFVTAAGNYGVNTDSIPAYPASYDSPNILSVTSVDNTGNIGEGANIGVKSVDVAAPGQAVLSTIPTNNPGLSAEIDYGTSGGKAIFNGIAFENFPDLDERQDAYDRAMNYLGATKEDMDTNILLVQDDLSNMTPYASDPKLSTYKALLADYQGIDLTDGSEDVVISAPKAGDGPSLATMQKYKVVVWFTGLAARDKLNNLTENDQENLKKYLEGGGHLLLTGSHSLNNIEYSPFVNDVLHLAFQEEFTWADIEGVSGTIYDGVSYDLHNDDDIDSFNWVISRDPAIAKINLQFIMPYPKSVYAFSRGTSIAAAHASGVAALVLSQDPTLTAEAIKQRIMMSGTRLSSLTGRIASGSMINAYQALSDDEIPGTPFFGDSISNRLNEKTDQNDVYAVDLHAGENVSFSMTADNGTDFDLYLYAPSTSSINSREGIIAFSENEKTSTESINYKVTESGTYYLDLYAYKGSGAYTLTVKTDNHNGIYEDTSSSVVFNGPWTQAIDAAYSGQSAKQIDHAGTIEMAFVGSYINWIGSKNDKQGIADVYIDGIKVASPSLFSKTSSTKQSILEKMIPYGQHTLTIAWTGKSDPDAKKSGTTFINMDAITVSQLIQEEDPTTIFAGDWLVNFSLKNFGGIAKYTKTSGSSAQFKFEGTKVQLIAYTGTNRGEANIYIDDVLVTPNPIDMYSATTKYRSTVFESATLTPGAHTLKVVNAGTKNPLSSGTYIAVDAISIIQ</sequence>
<dbReference type="InterPro" id="IPR000209">
    <property type="entry name" value="Peptidase_S8/S53_dom"/>
</dbReference>
<name>A0A6B8RFF0_9BACL</name>
<evidence type="ECO:0000256" key="2">
    <source>
        <dbReference type="ARBA" id="ARBA00022670"/>
    </source>
</evidence>
<feature type="active site" description="Charge relay system" evidence="5 6">
    <location>
        <position position="205"/>
    </location>
</feature>
<dbReference type="InterPro" id="IPR022398">
    <property type="entry name" value="Peptidase_S8_His-AS"/>
</dbReference>
<dbReference type="CDD" id="cd07473">
    <property type="entry name" value="Peptidases_S8_Subtilisin_like"/>
    <property type="match status" value="1"/>
</dbReference>
<dbReference type="InterPro" id="IPR054399">
    <property type="entry name" value="Fervidolysin-like_N_prodom"/>
</dbReference>
<evidence type="ECO:0000256" key="7">
    <source>
        <dbReference type="SAM" id="SignalP"/>
    </source>
</evidence>
<evidence type="ECO:0000256" key="6">
    <source>
        <dbReference type="PROSITE-ProRule" id="PRU01240"/>
    </source>
</evidence>
<evidence type="ECO:0000313" key="12">
    <source>
        <dbReference type="Proteomes" id="UP000426246"/>
    </source>
</evidence>
<evidence type="ECO:0000259" key="10">
    <source>
        <dbReference type="Pfam" id="PF22148"/>
    </source>
</evidence>
<keyword evidence="3 6" id="KW-0378">Hydrolase</keyword>
<dbReference type="InterPro" id="IPR034204">
    <property type="entry name" value="PfSUB1-like_cat_dom"/>
</dbReference>
<dbReference type="InterPro" id="IPR015500">
    <property type="entry name" value="Peptidase_S8_subtilisin-rel"/>
</dbReference>
<evidence type="ECO:0000256" key="5">
    <source>
        <dbReference type="PIRSR" id="PIRSR615500-1"/>
    </source>
</evidence>
<keyword evidence="7" id="KW-0732">Signal</keyword>
<feature type="chain" id="PRO_5025637152" evidence="7">
    <location>
        <begin position="29"/>
        <end position="1075"/>
    </location>
</feature>
<feature type="domain" description="Peptidase S8/S53" evidence="8">
    <location>
        <begin position="641"/>
        <end position="687"/>
    </location>
</feature>
<evidence type="ECO:0000259" key="8">
    <source>
        <dbReference type="Pfam" id="PF00082"/>
    </source>
</evidence>
<gene>
    <name evidence="11" type="ORF">EHS13_03840</name>
</gene>
<reference evidence="12" key="1">
    <citation type="submission" date="2018-11" db="EMBL/GenBank/DDBJ databases">
        <title>Complete genome sequence of Paenibacillus sp. ML311-T8.</title>
        <authorList>
            <person name="Nam Y.-D."/>
            <person name="Kang J."/>
            <person name="Chung W.-H."/>
            <person name="Park Y.S."/>
        </authorList>
    </citation>
    <scope>NUCLEOTIDE SEQUENCE [LARGE SCALE GENOMIC DNA]</scope>
    <source>
        <strain evidence="12">ML311-T8</strain>
    </source>
</reference>
<dbReference type="Proteomes" id="UP000426246">
    <property type="component" value="Chromosome"/>
</dbReference>
<feature type="domain" description="Peptidase C-terminal archaeal/bacterial" evidence="9">
    <location>
        <begin position="733"/>
        <end position="805"/>
    </location>
</feature>
<evidence type="ECO:0000256" key="4">
    <source>
        <dbReference type="ARBA" id="ARBA00022825"/>
    </source>
</evidence>
<accession>A0A6B8RFF0</accession>
<organism evidence="11 12">
    <name type="scientific">Paenibacillus psychroresistens</name>
    <dbReference type="NCBI Taxonomy" id="1778678"/>
    <lineage>
        <taxon>Bacteria</taxon>
        <taxon>Bacillati</taxon>
        <taxon>Bacillota</taxon>
        <taxon>Bacilli</taxon>
        <taxon>Bacillales</taxon>
        <taxon>Paenibacillaceae</taxon>
        <taxon>Paenibacillus</taxon>
    </lineage>
</organism>
<dbReference type="Pfam" id="PF04151">
    <property type="entry name" value="PPC"/>
    <property type="match status" value="1"/>
</dbReference>
<dbReference type="Gene3D" id="3.40.50.200">
    <property type="entry name" value="Peptidase S8/S53 domain"/>
    <property type="match status" value="2"/>
</dbReference>
<dbReference type="Gene3D" id="2.60.120.380">
    <property type="match status" value="1"/>
</dbReference>
<protein>
    <submittedName>
        <fullName evidence="11">Uncharacterized protein</fullName>
    </submittedName>
</protein>
<dbReference type="InterPro" id="IPR050131">
    <property type="entry name" value="Peptidase_S8_subtilisin-like"/>
</dbReference>
<evidence type="ECO:0000256" key="1">
    <source>
        <dbReference type="ARBA" id="ARBA00011073"/>
    </source>
</evidence>
<proteinExistence type="inferred from homology"/>
<dbReference type="GO" id="GO:0006508">
    <property type="term" value="P:proteolysis"/>
    <property type="evidence" value="ECO:0007669"/>
    <property type="project" value="UniProtKB-KW"/>
</dbReference>
<dbReference type="PANTHER" id="PTHR43806:SF11">
    <property type="entry name" value="CEREVISIN-RELATED"/>
    <property type="match status" value="1"/>
</dbReference>
<dbReference type="InterPro" id="IPR007280">
    <property type="entry name" value="Peptidase_C_arc/bac"/>
</dbReference>
<keyword evidence="12" id="KW-1185">Reference proteome</keyword>
<dbReference type="PROSITE" id="PS51892">
    <property type="entry name" value="SUBTILASE"/>
    <property type="match status" value="1"/>
</dbReference>
<feature type="domain" description="Fervidolysin-like N-terminal prodomain" evidence="10">
    <location>
        <begin position="65"/>
        <end position="142"/>
    </location>
</feature>
<comment type="similarity">
    <text evidence="1 6">Belongs to the peptidase S8 family.</text>
</comment>
<feature type="active site" description="Charge relay system" evidence="5 6">
    <location>
        <position position="652"/>
    </location>
</feature>
<dbReference type="Gene3D" id="2.60.120.260">
    <property type="entry name" value="Galactose-binding domain-like"/>
    <property type="match status" value="2"/>
</dbReference>
<dbReference type="SUPFAM" id="SSF52743">
    <property type="entry name" value="Subtilisin-like"/>
    <property type="match status" value="1"/>
</dbReference>
<dbReference type="InterPro" id="IPR036852">
    <property type="entry name" value="Peptidase_S8/S53_dom_sf"/>
</dbReference>
<dbReference type="GO" id="GO:0004252">
    <property type="term" value="F:serine-type endopeptidase activity"/>
    <property type="evidence" value="ECO:0007669"/>
    <property type="project" value="UniProtKB-UniRule"/>
</dbReference>
<dbReference type="InterPro" id="IPR023827">
    <property type="entry name" value="Peptidase_S8_Asp-AS"/>
</dbReference>
<dbReference type="Pfam" id="PF22148">
    <property type="entry name" value="Fervidolysin_NPro-like"/>
    <property type="match status" value="1"/>
</dbReference>
<dbReference type="OrthoDB" id="9762689at2"/>
<dbReference type="PRINTS" id="PR00723">
    <property type="entry name" value="SUBTILISIN"/>
</dbReference>
<evidence type="ECO:0000256" key="3">
    <source>
        <dbReference type="ARBA" id="ARBA00022801"/>
    </source>
</evidence>
<dbReference type="RefSeq" id="WP_155699094.1">
    <property type="nucleotide sequence ID" value="NZ_CP034235.1"/>
</dbReference>
<feature type="signal peptide" evidence="7">
    <location>
        <begin position="1"/>
        <end position="28"/>
    </location>
</feature>